<dbReference type="KEGG" id="serq:CWC46_21645"/>
<dbReference type="CDD" id="cd02440">
    <property type="entry name" value="AdoMet_MTases"/>
    <property type="match status" value="1"/>
</dbReference>
<evidence type="ECO:0000313" key="4">
    <source>
        <dbReference type="Proteomes" id="UP000017700"/>
    </source>
</evidence>
<dbReference type="InterPro" id="IPR029063">
    <property type="entry name" value="SAM-dependent_MTases_sf"/>
</dbReference>
<reference evidence="3 4" key="1">
    <citation type="journal article" date="2013" name="Genome Announc.">
        <title>Draft genome sequence of Serratia sp. strain ATCC 39006, a model bacterium for analysis of the biosynthesis and regulation of prodigiosin, a carbapenem, and gas vesicles.</title>
        <authorList>
            <person name="Fineran P.C."/>
            <person name="Iglesias Cans M.C."/>
            <person name="Ramsay J.P."/>
            <person name="Wilf N.M."/>
            <person name="Cossyleon D."/>
            <person name="McNeil M.B."/>
            <person name="Williamson N.R."/>
            <person name="Monson R.E."/>
            <person name="Becher S.A."/>
            <person name="Stanton J.A."/>
            <person name="Brugger K."/>
            <person name="Brown S.D."/>
            <person name="Salmond G.P."/>
        </authorList>
    </citation>
    <scope>NUCLEOTIDE SEQUENCE [LARGE SCALE GENOMIC DNA]</scope>
    <source>
        <strain evidence="3">ATCC 39006</strain>
        <strain evidence="4">ATCC 39006 / SC 11482</strain>
    </source>
</reference>
<dbReference type="OrthoDB" id="9791944at2"/>
<dbReference type="AlphaFoldDB" id="A0A2I5TC82"/>
<gene>
    <name evidence="2" type="ORF">CWC46_21645</name>
    <name evidence="3" type="ORF">Ser39006_021635</name>
</gene>
<dbReference type="EMBL" id="CP025085">
    <property type="protein sequence ID" value="AUH02164.1"/>
    <property type="molecule type" value="Genomic_DNA"/>
</dbReference>
<dbReference type="Pfam" id="PF13847">
    <property type="entry name" value="Methyltransf_31"/>
    <property type="match status" value="1"/>
</dbReference>
<dbReference type="RefSeq" id="WP_021014456.1">
    <property type="nucleotide sequence ID" value="NZ_CP025084.1"/>
</dbReference>
<dbReference type="PANTHER" id="PTHR43861">
    <property type="entry name" value="TRANS-ACONITATE 2-METHYLTRANSFERASE-RELATED"/>
    <property type="match status" value="1"/>
</dbReference>
<dbReference type="Gene3D" id="3.40.50.150">
    <property type="entry name" value="Vaccinia Virus protein VP39"/>
    <property type="match status" value="1"/>
</dbReference>
<dbReference type="STRING" id="104623.Ser39006_01186"/>
<reference evidence="3" key="2">
    <citation type="submission" date="2013-09" db="EMBL/GenBank/DDBJ databases">
        <authorList>
            <person name="Wang G."/>
            <person name="Yang Y."/>
            <person name="Su Y."/>
        </authorList>
    </citation>
    <scope>NUCLEOTIDE SEQUENCE</scope>
    <source>
        <strain evidence="3">ATCC 39006</strain>
    </source>
</reference>
<evidence type="ECO:0000313" key="3">
    <source>
        <dbReference type="EMBL" id="AUH06485.1"/>
    </source>
</evidence>
<sequence length="270" mass="31189">MINFIKKILVGRTDEAINTHDKNNDSVTNDHSNDDKYIEASCDTDKDYSLTSGERQVGRELDDIRSDHTNRYYMAVEYIADCKKDASIHIADVFCGNGYGTYIISKNIPGATVIGLDGSEEAILLANECYTQENNYFSHKLFPFKLPISSFDFVTCFESLEHVEEDQKMLNEIISSLKPGGTAFISVPNDEIHSLEKNPHKFHFRHYKHSKFIEMLPPEVKLVKWFGQDIYRFEQDGINTFQLLPMDEMKLVENQFGQVNIYILEKRYNL</sequence>
<dbReference type="GO" id="GO:0008757">
    <property type="term" value="F:S-adenosylmethionine-dependent methyltransferase activity"/>
    <property type="evidence" value="ECO:0007669"/>
    <property type="project" value="InterPro"/>
</dbReference>
<dbReference type="Proteomes" id="UP000017700">
    <property type="component" value="Chromosome"/>
</dbReference>
<name>A0A2I5TC82_SERS3</name>
<protein>
    <submittedName>
        <fullName evidence="3">Class I SAM-dependent methyltransferase</fullName>
    </submittedName>
</protein>
<dbReference type="EMBL" id="CP025084">
    <property type="protein sequence ID" value="AUH06485.1"/>
    <property type="molecule type" value="Genomic_DNA"/>
</dbReference>
<organism evidence="3 4">
    <name type="scientific">Serratia sp. (strain ATCC 39006)</name>
    <name type="common">Prodigiosinella confusarubida</name>
    <dbReference type="NCBI Taxonomy" id="104623"/>
    <lineage>
        <taxon>Bacteria</taxon>
        <taxon>Pseudomonadati</taxon>
        <taxon>Pseudomonadota</taxon>
        <taxon>Gammaproteobacteria</taxon>
        <taxon>Enterobacterales</taxon>
        <taxon>Pectobacteriaceae</taxon>
        <taxon>Prodigiosinella</taxon>
    </lineage>
</organism>
<reference evidence="3" key="4">
    <citation type="submission" date="2017-11" db="EMBL/GenBank/DDBJ databases">
        <title>Complete genome sequence of Serratia sp. ATCC 39006.</title>
        <authorList>
            <person name="Hampton H.G."/>
            <person name="Jackson S.A."/>
            <person name="Jauregui R."/>
            <person name="Poulter G.T.M."/>
            <person name="Salmond G.P.C."/>
            <person name="Fineran P.C."/>
        </authorList>
    </citation>
    <scope>NUCLEOTIDE SEQUENCE</scope>
    <source>
        <strain evidence="3">ATCC 39006</strain>
    </source>
</reference>
<dbReference type="PANTHER" id="PTHR43861:SF6">
    <property type="entry name" value="METHYLTRANSFERASE TYPE 11"/>
    <property type="match status" value="1"/>
</dbReference>
<dbReference type="KEGG" id="sera:Ser39006_021635"/>
<evidence type="ECO:0000313" key="2">
    <source>
        <dbReference type="EMBL" id="AUH02164.1"/>
    </source>
</evidence>
<evidence type="ECO:0000313" key="5">
    <source>
        <dbReference type="Proteomes" id="UP000233778"/>
    </source>
</evidence>
<accession>A0A2I5TC82</accession>
<reference evidence="2 5" key="3">
    <citation type="submission" date="2017-11" db="EMBL/GenBank/DDBJ databases">
        <title>Complete genome sequence of Serratia sp. ATCC 39006 LacA.</title>
        <authorList>
            <person name="Hampton H.G."/>
            <person name="Jackson S.A."/>
            <person name="Jauregui R."/>
            <person name="Poulter G.T.M."/>
            <person name="Salmond G.P.C."/>
            <person name="Fineran P.C."/>
        </authorList>
    </citation>
    <scope>NUCLEOTIDE SEQUENCE [LARGE SCALE GENOMIC DNA]</scope>
    <source>
        <strain evidence="2 5">ATCC 39006</strain>
    </source>
</reference>
<keyword evidence="4" id="KW-1185">Reference proteome</keyword>
<dbReference type="SUPFAM" id="SSF53335">
    <property type="entry name" value="S-adenosyl-L-methionine-dependent methyltransferases"/>
    <property type="match status" value="1"/>
</dbReference>
<feature type="domain" description="Methyltransferase" evidence="1">
    <location>
        <begin position="86"/>
        <end position="199"/>
    </location>
</feature>
<dbReference type="InterPro" id="IPR025714">
    <property type="entry name" value="Methyltranfer_dom"/>
</dbReference>
<keyword evidence="3" id="KW-0489">Methyltransferase</keyword>
<keyword evidence="3" id="KW-0808">Transferase</keyword>
<dbReference type="GO" id="GO:0032259">
    <property type="term" value="P:methylation"/>
    <property type="evidence" value="ECO:0007669"/>
    <property type="project" value="UniProtKB-KW"/>
</dbReference>
<evidence type="ECO:0000259" key="1">
    <source>
        <dbReference type="Pfam" id="PF13847"/>
    </source>
</evidence>
<dbReference type="Proteomes" id="UP000233778">
    <property type="component" value="Chromosome"/>
</dbReference>
<proteinExistence type="predicted"/>